<dbReference type="AlphaFoldDB" id="A0A0F2D2G4"/>
<proteinExistence type="predicted"/>
<feature type="transmembrane region" description="Helical" evidence="1">
    <location>
        <begin position="133"/>
        <end position="155"/>
    </location>
</feature>
<protein>
    <submittedName>
        <fullName evidence="2">Uncharacterized protein</fullName>
    </submittedName>
</protein>
<feature type="transmembrane region" description="Helical" evidence="1">
    <location>
        <begin position="6"/>
        <end position="29"/>
    </location>
</feature>
<feature type="transmembrane region" description="Helical" evidence="1">
    <location>
        <begin position="38"/>
        <end position="57"/>
    </location>
</feature>
<name>A0A0F2D2G4_STROR</name>
<evidence type="ECO:0000313" key="2">
    <source>
        <dbReference type="EMBL" id="KJQ65232.1"/>
    </source>
</evidence>
<dbReference type="EMBL" id="JYGM01000001">
    <property type="protein sequence ID" value="KJQ65232.1"/>
    <property type="molecule type" value="Genomic_DNA"/>
</dbReference>
<keyword evidence="1" id="KW-0472">Membrane</keyword>
<accession>A0A0F2D2G4</accession>
<dbReference type="PATRIC" id="fig|28037.209.peg.358"/>
<reference evidence="2 3" key="1">
    <citation type="submission" date="2015-02" db="EMBL/GenBank/DDBJ databases">
        <title>Evolution of amylase-binding proteins of oral streptococcal species.</title>
        <authorList>
            <person name="Haase E.M."/>
        </authorList>
    </citation>
    <scope>NUCLEOTIDE SEQUENCE [LARGE SCALE GENOMIC DNA]</scope>
    <source>
        <strain evidence="2 3">COL85/1862</strain>
    </source>
</reference>
<feature type="transmembrane region" description="Helical" evidence="1">
    <location>
        <begin position="69"/>
        <end position="90"/>
    </location>
</feature>
<evidence type="ECO:0000256" key="1">
    <source>
        <dbReference type="SAM" id="Phobius"/>
    </source>
</evidence>
<comment type="caution">
    <text evidence="2">The sequence shown here is derived from an EMBL/GenBank/DDBJ whole genome shotgun (WGS) entry which is preliminary data.</text>
</comment>
<keyword evidence="1" id="KW-0812">Transmembrane</keyword>
<dbReference type="Proteomes" id="UP000033657">
    <property type="component" value="Unassembled WGS sequence"/>
</dbReference>
<sequence length="163" mass="19560">MLDYVFAIFFMGFPGVQILVLVSSIFLAINRNKLHKRVYGLFFPIIITMCNIWLISIDRTELFDDALRFSFFLISFCLPMIISSTIYHSIRLYYLYKSIKWRVFPISICYLFGLIFHYLNTMHWEELFRGQKFVFDILLISTAIISYLPCLYLYILQRRKNNP</sequence>
<feature type="transmembrane region" description="Helical" evidence="1">
    <location>
        <begin position="102"/>
        <end position="121"/>
    </location>
</feature>
<organism evidence="2 3">
    <name type="scientific">Streptococcus oralis subsp. oralis</name>
    <dbReference type="NCBI Taxonomy" id="1891914"/>
    <lineage>
        <taxon>Bacteria</taxon>
        <taxon>Bacillati</taxon>
        <taxon>Bacillota</taxon>
        <taxon>Bacilli</taxon>
        <taxon>Lactobacillales</taxon>
        <taxon>Streptococcaceae</taxon>
        <taxon>Streptococcus</taxon>
    </lineage>
</organism>
<evidence type="ECO:0000313" key="3">
    <source>
        <dbReference type="Proteomes" id="UP000033657"/>
    </source>
</evidence>
<gene>
    <name evidence="2" type="ORF">TZ87_00357</name>
</gene>
<keyword evidence="1" id="KW-1133">Transmembrane helix</keyword>